<comment type="caution">
    <text evidence="2">The sequence shown here is derived from an EMBL/GenBank/DDBJ whole genome shotgun (WGS) entry which is preliminary data.</text>
</comment>
<evidence type="ECO:0000256" key="1">
    <source>
        <dbReference type="SAM" id="SignalP"/>
    </source>
</evidence>
<keyword evidence="1" id="KW-0732">Signal</keyword>
<proteinExistence type="predicted"/>
<dbReference type="EMBL" id="BAABHY010000001">
    <property type="protein sequence ID" value="GAA5110603.1"/>
    <property type="molecule type" value="Genomic_DNA"/>
</dbReference>
<evidence type="ECO:0000313" key="2">
    <source>
        <dbReference type="EMBL" id="GAA5110603.1"/>
    </source>
</evidence>
<dbReference type="Proteomes" id="UP001500171">
    <property type="component" value="Unassembled WGS sequence"/>
</dbReference>
<keyword evidence="3" id="KW-1185">Reference proteome</keyword>
<accession>A0ABP9N6X0</accession>
<dbReference type="PROSITE" id="PS51257">
    <property type="entry name" value="PROKAR_LIPOPROTEIN"/>
    <property type="match status" value="1"/>
</dbReference>
<name>A0ABP9N6X0_9GAMM</name>
<organism evidence="2 3">
    <name type="scientific">Orbus sasakiae</name>
    <dbReference type="NCBI Taxonomy" id="1078475"/>
    <lineage>
        <taxon>Bacteria</taxon>
        <taxon>Pseudomonadati</taxon>
        <taxon>Pseudomonadota</taxon>
        <taxon>Gammaproteobacteria</taxon>
        <taxon>Orbales</taxon>
        <taxon>Orbaceae</taxon>
        <taxon>Orbus</taxon>
    </lineage>
</organism>
<feature type="signal peptide" evidence="1">
    <location>
        <begin position="1"/>
        <end position="19"/>
    </location>
</feature>
<reference evidence="3" key="1">
    <citation type="journal article" date="2019" name="Int. J. Syst. Evol. Microbiol.">
        <title>The Global Catalogue of Microorganisms (GCM) 10K type strain sequencing project: providing services to taxonomists for standard genome sequencing and annotation.</title>
        <authorList>
            <consortium name="The Broad Institute Genomics Platform"/>
            <consortium name="The Broad Institute Genome Sequencing Center for Infectious Disease"/>
            <person name="Wu L."/>
            <person name="Ma J."/>
        </authorList>
    </citation>
    <scope>NUCLEOTIDE SEQUENCE [LARGE SCALE GENOMIC DNA]</scope>
    <source>
        <strain evidence="3">JCM 18050</strain>
    </source>
</reference>
<gene>
    <name evidence="2" type="ORF">GCM10023211_15210</name>
</gene>
<dbReference type="RefSeq" id="WP_345490538.1">
    <property type="nucleotide sequence ID" value="NZ_BAABHY010000001.1"/>
</dbReference>
<sequence>MNRICLLLLSVLTLTGCHALNFQTEPDIAPQCDYRAMTGIEFKFNQLPDNQQKKGFNHVYVAQSKGSATLPASYQGLKGKLTGQVIERNYPQNYLWGHRGSPFRNSFLYDDDRYDDFYLTARQRQLRERKAKSVFQQAILENCQIVYISVDSLAQDLDNPLLIKRAELNIIHQ</sequence>
<protein>
    <submittedName>
        <fullName evidence="2">Uncharacterized protein</fullName>
    </submittedName>
</protein>
<evidence type="ECO:0000313" key="3">
    <source>
        <dbReference type="Proteomes" id="UP001500171"/>
    </source>
</evidence>
<feature type="chain" id="PRO_5046613870" evidence="1">
    <location>
        <begin position="20"/>
        <end position="173"/>
    </location>
</feature>